<comment type="subcellular location">
    <subcellularLocation>
        <location evidence="1">Cell membrane</location>
        <topology evidence="1">Multi-pass membrane protein</topology>
    </subcellularLocation>
</comment>
<reference evidence="14 15" key="1">
    <citation type="journal article" date="2016" name="Nat. Commun.">
        <title>Thousands of microbial genomes shed light on interconnected biogeochemical processes in an aquifer system.</title>
        <authorList>
            <person name="Anantharaman K."/>
            <person name="Brown C.T."/>
            <person name="Hug L.A."/>
            <person name="Sharon I."/>
            <person name="Castelle C.J."/>
            <person name="Probst A.J."/>
            <person name="Thomas B.C."/>
            <person name="Singh A."/>
            <person name="Wilkins M.J."/>
            <person name="Karaoz U."/>
            <person name="Brodie E.L."/>
            <person name="Williams K.H."/>
            <person name="Hubbard S.S."/>
            <person name="Banfield J.F."/>
        </authorList>
    </citation>
    <scope>NUCLEOTIDE SEQUENCE [LARGE SCALE GENOMIC DNA]</scope>
</reference>
<organism evidence="14 15">
    <name type="scientific">Candidatus Daviesbacteria bacterium RIFCSPLOWO2_01_FULL_39_12</name>
    <dbReference type="NCBI Taxonomy" id="1797785"/>
    <lineage>
        <taxon>Bacteria</taxon>
        <taxon>Candidatus Daviesiibacteriota</taxon>
    </lineage>
</organism>
<feature type="transmembrane region" description="Helical" evidence="11">
    <location>
        <begin position="219"/>
        <end position="240"/>
    </location>
</feature>
<dbReference type="EMBL" id="MFDM01000014">
    <property type="protein sequence ID" value="OGE43712.1"/>
    <property type="molecule type" value="Genomic_DNA"/>
</dbReference>
<dbReference type="Pfam" id="PF02687">
    <property type="entry name" value="FtsX"/>
    <property type="match status" value="1"/>
</dbReference>
<dbReference type="Proteomes" id="UP000178565">
    <property type="component" value="Unassembled WGS sequence"/>
</dbReference>
<evidence type="ECO:0000256" key="9">
    <source>
        <dbReference type="ARBA" id="ARBA00023306"/>
    </source>
</evidence>
<protein>
    <recommendedName>
        <fullName evidence="3 10">Cell division protein FtsX</fullName>
    </recommendedName>
</protein>
<dbReference type="PANTHER" id="PTHR47755:SF1">
    <property type="entry name" value="CELL DIVISION PROTEIN FTSX"/>
    <property type="match status" value="1"/>
</dbReference>
<feature type="domain" description="ABC3 transporter permease C-terminal" evidence="12">
    <location>
        <begin position="171"/>
        <end position="282"/>
    </location>
</feature>
<comment type="similarity">
    <text evidence="2 10">Belongs to the ABC-4 integral membrane protein family. FtsX subfamily.</text>
</comment>
<feature type="transmembrane region" description="Helical" evidence="11">
    <location>
        <begin position="20"/>
        <end position="41"/>
    </location>
</feature>
<dbReference type="InterPro" id="IPR040690">
    <property type="entry name" value="FtsX_ECD"/>
</dbReference>
<evidence type="ECO:0000259" key="13">
    <source>
        <dbReference type="Pfam" id="PF18075"/>
    </source>
</evidence>
<evidence type="ECO:0000256" key="3">
    <source>
        <dbReference type="ARBA" id="ARBA00021907"/>
    </source>
</evidence>
<dbReference type="PIRSF" id="PIRSF003097">
    <property type="entry name" value="FtsX"/>
    <property type="match status" value="1"/>
</dbReference>
<evidence type="ECO:0000313" key="15">
    <source>
        <dbReference type="Proteomes" id="UP000178565"/>
    </source>
</evidence>
<feature type="domain" description="FtsX extracellular" evidence="13">
    <location>
        <begin position="55"/>
        <end position="146"/>
    </location>
</feature>
<evidence type="ECO:0000256" key="1">
    <source>
        <dbReference type="ARBA" id="ARBA00004651"/>
    </source>
</evidence>
<feature type="transmembrane region" description="Helical" evidence="11">
    <location>
        <begin position="260"/>
        <end position="284"/>
    </location>
</feature>
<dbReference type="InterPro" id="IPR003838">
    <property type="entry name" value="ABC3_permease_C"/>
</dbReference>
<evidence type="ECO:0000256" key="7">
    <source>
        <dbReference type="ARBA" id="ARBA00022989"/>
    </source>
</evidence>
<name>A0A1F5KS25_9BACT</name>
<keyword evidence="8 10" id="KW-0472">Membrane</keyword>
<feature type="transmembrane region" description="Helical" evidence="11">
    <location>
        <begin position="162"/>
        <end position="186"/>
    </location>
</feature>
<keyword evidence="5 10" id="KW-0132">Cell division</keyword>
<evidence type="ECO:0000256" key="6">
    <source>
        <dbReference type="ARBA" id="ARBA00022692"/>
    </source>
</evidence>
<evidence type="ECO:0000256" key="4">
    <source>
        <dbReference type="ARBA" id="ARBA00022475"/>
    </source>
</evidence>
<keyword evidence="9 10" id="KW-0131">Cell cycle</keyword>
<dbReference type="STRING" id="1797785.A3B45_03430"/>
<comment type="caution">
    <text evidence="14">The sequence shown here is derived from an EMBL/GenBank/DDBJ whole genome shotgun (WGS) entry which is preliminary data.</text>
</comment>
<proteinExistence type="inferred from homology"/>
<dbReference type="PANTHER" id="PTHR47755">
    <property type="entry name" value="CELL DIVISION PROTEIN FTSX"/>
    <property type="match status" value="1"/>
</dbReference>
<gene>
    <name evidence="14" type="ORF">A3B45_03430</name>
</gene>
<evidence type="ECO:0000256" key="2">
    <source>
        <dbReference type="ARBA" id="ARBA00007379"/>
    </source>
</evidence>
<keyword evidence="6 11" id="KW-0812">Transmembrane</keyword>
<dbReference type="Gene3D" id="3.30.70.3040">
    <property type="match status" value="1"/>
</dbReference>
<keyword evidence="7 11" id="KW-1133">Transmembrane helix</keyword>
<evidence type="ECO:0000256" key="11">
    <source>
        <dbReference type="SAM" id="Phobius"/>
    </source>
</evidence>
<accession>A0A1F5KS25</accession>
<evidence type="ECO:0000259" key="12">
    <source>
        <dbReference type="Pfam" id="PF02687"/>
    </source>
</evidence>
<evidence type="ECO:0000256" key="10">
    <source>
        <dbReference type="PIRNR" id="PIRNR003097"/>
    </source>
</evidence>
<dbReference type="Pfam" id="PF18075">
    <property type="entry name" value="FtsX_ECD"/>
    <property type="match status" value="1"/>
</dbReference>
<keyword evidence="4 10" id="KW-1003">Cell membrane</keyword>
<evidence type="ECO:0000256" key="8">
    <source>
        <dbReference type="ARBA" id="ARBA00023136"/>
    </source>
</evidence>
<dbReference type="InterPro" id="IPR004513">
    <property type="entry name" value="FtsX"/>
</dbReference>
<dbReference type="GO" id="GO:0005886">
    <property type="term" value="C:plasma membrane"/>
    <property type="evidence" value="ECO:0007669"/>
    <property type="project" value="UniProtKB-SubCell"/>
</dbReference>
<dbReference type="AlphaFoldDB" id="A0A1F5KS25"/>
<evidence type="ECO:0000313" key="14">
    <source>
        <dbReference type="EMBL" id="OGE43712.1"/>
    </source>
</evidence>
<sequence length="290" mass="32550">MKRIIEFTKRNIRRTPYQAIAASMVMFLTFFALLTFILLAAGSQKTLVYFESRPQVIVFFKDGVDNQDIAALDEALKKDPRVSATKYVSKEDALKKYQEDNKDEPFLLELVSASILPASLEISTKTPEDLAPISEVLSKEPAVEQVFIPKDVIERLTSITRIIRIVGGTTVAFLMVFATLVILMIIGFKIRLKRGEIEIMRLIGASPAFIRNPFILEGLFYGVVGALLAWVVSYGLLWYFTPYLKDYFKEVKLLPVDPIFMSGLLGVILLAACFVGALGSYGAVRRYLKI</sequence>
<dbReference type="GO" id="GO:0051301">
    <property type="term" value="P:cell division"/>
    <property type="evidence" value="ECO:0007669"/>
    <property type="project" value="UniProtKB-KW"/>
</dbReference>
<evidence type="ECO:0000256" key="5">
    <source>
        <dbReference type="ARBA" id="ARBA00022618"/>
    </source>
</evidence>